<dbReference type="PROSITE" id="PS00271">
    <property type="entry name" value="THIONIN"/>
    <property type="match status" value="1"/>
</dbReference>
<evidence type="ECO:0000256" key="1">
    <source>
        <dbReference type="ARBA" id="ARBA00004613"/>
    </source>
</evidence>
<dbReference type="PANTHER" id="PTHR33920">
    <property type="entry name" value="THIONIN-2.1-RELATED"/>
    <property type="match status" value="1"/>
</dbReference>
<keyword evidence="3" id="KW-0800">Toxin</keyword>
<evidence type="ECO:0000256" key="6">
    <source>
        <dbReference type="SAM" id="SignalP"/>
    </source>
</evidence>
<dbReference type="GO" id="GO:0006952">
    <property type="term" value="P:defense response"/>
    <property type="evidence" value="ECO:0007669"/>
    <property type="project" value="UniProtKB-KW"/>
</dbReference>
<keyword evidence="5" id="KW-1015">Disulfide bond</keyword>
<evidence type="ECO:0000256" key="3">
    <source>
        <dbReference type="ARBA" id="ARBA00022656"/>
    </source>
</evidence>
<dbReference type="Gene3D" id="3.30.1350.10">
    <property type="entry name" value="Thionin-like"/>
    <property type="match status" value="1"/>
</dbReference>
<dbReference type="Proteomes" id="UP000554482">
    <property type="component" value="Unassembled WGS sequence"/>
</dbReference>
<keyword evidence="4" id="KW-0611">Plant defense</keyword>
<dbReference type="InterPro" id="IPR036391">
    <property type="entry name" value="Thionin-like_sf"/>
</dbReference>
<feature type="signal peptide" evidence="6">
    <location>
        <begin position="1"/>
        <end position="26"/>
    </location>
</feature>
<dbReference type="EMBL" id="JABWDY010039368">
    <property type="protein sequence ID" value="KAF5178959.1"/>
    <property type="molecule type" value="Genomic_DNA"/>
</dbReference>
<evidence type="ECO:0000256" key="4">
    <source>
        <dbReference type="ARBA" id="ARBA00022821"/>
    </source>
</evidence>
<comment type="caution">
    <text evidence="7">The sequence shown here is derived from an EMBL/GenBank/DDBJ whole genome shotgun (WGS) entry which is preliminary data.</text>
</comment>
<dbReference type="GO" id="GO:0005576">
    <property type="term" value="C:extracellular region"/>
    <property type="evidence" value="ECO:0007669"/>
    <property type="project" value="UniProtKB-SubCell"/>
</dbReference>
<reference evidence="7 8" key="1">
    <citation type="submission" date="2020-06" db="EMBL/GenBank/DDBJ databases">
        <title>Transcriptomic and genomic resources for Thalictrum thalictroides and T. hernandezii: Facilitating candidate gene discovery in an emerging model plant lineage.</title>
        <authorList>
            <person name="Arias T."/>
            <person name="Riano-Pachon D.M."/>
            <person name="Di Stilio V.S."/>
        </authorList>
    </citation>
    <scope>NUCLEOTIDE SEQUENCE [LARGE SCALE GENOMIC DNA]</scope>
    <source>
        <strain evidence="8">cv. WT478/WT964</strain>
        <tissue evidence="7">Leaves</tissue>
    </source>
</reference>
<feature type="chain" id="PRO_5029764842" evidence="6">
    <location>
        <begin position="27"/>
        <end position="138"/>
    </location>
</feature>
<evidence type="ECO:0000256" key="5">
    <source>
        <dbReference type="ARBA" id="ARBA00023157"/>
    </source>
</evidence>
<sequence>MEGKGVRVVVIMGVLILGLVVAQTEAKSCCRTNSRRDCFQICRLSVHTPRPVCARICDCIIIEGNRCPDSHPSSSMLENSGLINEYCKLGCASSVCDTITTNQNSDVHDEKLKEAVEHCVNACSELCNKGAGTALASA</sequence>
<dbReference type="SUPFAM" id="SSF57429">
    <property type="entry name" value="Crambin-like"/>
    <property type="match status" value="1"/>
</dbReference>
<accession>A0A7J6V1T7</accession>
<evidence type="ECO:0000313" key="8">
    <source>
        <dbReference type="Proteomes" id="UP000554482"/>
    </source>
</evidence>
<name>A0A7J6V1T7_THATH</name>
<dbReference type="OrthoDB" id="653285at2759"/>
<keyword evidence="2" id="KW-0964">Secreted</keyword>
<evidence type="ECO:0000256" key="2">
    <source>
        <dbReference type="ARBA" id="ARBA00022525"/>
    </source>
</evidence>
<evidence type="ECO:0000313" key="7">
    <source>
        <dbReference type="EMBL" id="KAF5178959.1"/>
    </source>
</evidence>
<gene>
    <name evidence="7" type="ORF">FRX31_031454</name>
</gene>
<keyword evidence="6" id="KW-0732">Signal</keyword>
<organism evidence="7 8">
    <name type="scientific">Thalictrum thalictroides</name>
    <name type="common">Rue-anemone</name>
    <name type="synonym">Anemone thalictroides</name>
    <dbReference type="NCBI Taxonomy" id="46969"/>
    <lineage>
        <taxon>Eukaryota</taxon>
        <taxon>Viridiplantae</taxon>
        <taxon>Streptophyta</taxon>
        <taxon>Embryophyta</taxon>
        <taxon>Tracheophyta</taxon>
        <taxon>Spermatophyta</taxon>
        <taxon>Magnoliopsida</taxon>
        <taxon>Ranunculales</taxon>
        <taxon>Ranunculaceae</taxon>
        <taxon>Thalictroideae</taxon>
        <taxon>Thalictrum</taxon>
    </lineage>
</organism>
<dbReference type="PANTHER" id="PTHR33920:SF2">
    <property type="entry name" value="THIONIN-2.1-RELATED"/>
    <property type="match status" value="1"/>
</dbReference>
<dbReference type="GO" id="GO:0090729">
    <property type="term" value="F:toxin activity"/>
    <property type="evidence" value="ECO:0007669"/>
    <property type="project" value="UniProtKB-KW"/>
</dbReference>
<keyword evidence="8" id="KW-1185">Reference proteome</keyword>
<dbReference type="Pfam" id="PF00321">
    <property type="entry name" value="Thionin"/>
    <property type="match status" value="1"/>
</dbReference>
<proteinExistence type="predicted"/>
<dbReference type="AlphaFoldDB" id="A0A7J6V1T7"/>
<protein>
    <submittedName>
        <fullName evidence="7">Thionin</fullName>
    </submittedName>
</protein>
<comment type="subcellular location">
    <subcellularLocation>
        <location evidence="1">Secreted</location>
    </subcellularLocation>
</comment>
<dbReference type="PRINTS" id="PR00287">
    <property type="entry name" value="THIONIN"/>
</dbReference>
<dbReference type="InterPro" id="IPR001010">
    <property type="entry name" value="Thionin"/>
</dbReference>